<sequence>MTAIVCVDEAWGMAFHGRRQSRDRAVCARILEDAAGRRLWMSRDTLRLFEAPYPEYLTVAEDFLAQAGPGELCFVEEPPLLPWLDRLEGLVLYRWNRRYPADAWLDVRPGPPGWTLALREEFSGHSHERITKEVYTR</sequence>
<organism evidence="1">
    <name type="scientific">Flavonifractor plautii</name>
    <name type="common">Fusobacterium plautii</name>
    <dbReference type="NCBI Taxonomy" id="292800"/>
    <lineage>
        <taxon>Bacteria</taxon>
        <taxon>Bacillati</taxon>
        <taxon>Bacillota</taxon>
        <taxon>Clostridia</taxon>
        <taxon>Eubacteriales</taxon>
        <taxon>Oscillospiraceae</taxon>
        <taxon>Flavonifractor</taxon>
    </lineage>
</organism>
<proteinExistence type="predicted"/>
<evidence type="ECO:0000313" key="1">
    <source>
        <dbReference type="EMBL" id="VYU74711.1"/>
    </source>
</evidence>
<dbReference type="AlphaFoldDB" id="A0A6N3HEC0"/>
<accession>A0A6N3HEC0</accession>
<reference evidence="1" key="1">
    <citation type="submission" date="2019-11" db="EMBL/GenBank/DDBJ databases">
        <authorList>
            <person name="Feng L."/>
        </authorList>
    </citation>
    <scope>NUCLEOTIDE SEQUENCE</scope>
    <source>
        <strain evidence="1">FplautiiLFYP42</strain>
    </source>
</reference>
<gene>
    <name evidence="1" type="ORF">FPLFYP42_03780</name>
</gene>
<dbReference type="EMBL" id="CACRUB010000068">
    <property type="protein sequence ID" value="VYU74711.1"/>
    <property type="molecule type" value="Genomic_DNA"/>
</dbReference>
<protein>
    <submittedName>
        <fullName evidence="1">Uncharacterized protein</fullName>
    </submittedName>
</protein>
<name>A0A6N3HEC0_FLAPL</name>
<dbReference type="RefSeq" id="WP_148342317.1">
    <property type="nucleotide sequence ID" value="NZ_CACRUB010000068.1"/>
</dbReference>